<keyword evidence="10 13" id="KW-0067">ATP-binding</keyword>
<evidence type="ECO:0000313" key="16">
    <source>
        <dbReference type="EMBL" id="SDQ20189.1"/>
    </source>
</evidence>
<dbReference type="UniPathway" id="UPA00050">
    <property type="reaction ID" value="UER00064"/>
</dbReference>
<dbReference type="GO" id="GO:0005737">
    <property type="term" value="C:cytoplasm"/>
    <property type="evidence" value="ECO:0007669"/>
    <property type="project" value="UniProtKB-SubCell"/>
</dbReference>
<keyword evidence="17" id="KW-1185">Reference proteome</keyword>
<dbReference type="PROSITE" id="PS00627">
    <property type="entry name" value="GHMP_KINASES_ATP"/>
    <property type="match status" value="1"/>
</dbReference>
<dbReference type="NCBIfam" id="TIGR00191">
    <property type="entry name" value="thrB"/>
    <property type="match status" value="1"/>
</dbReference>
<comment type="pathway">
    <text evidence="1 13">Amino-acid biosynthesis; L-threonine biosynthesis; L-threonine from L-aspartate: step 4/5.</text>
</comment>
<feature type="domain" description="GHMP kinase N-terminal" evidence="14">
    <location>
        <begin position="59"/>
        <end position="140"/>
    </location>
</feature>
<dbReference type="STRING" id="553311.SAMN05216231_0921"/>
<evidence type="ECO:0000256" key="9">
    <source>
        <dbReference type="ARBA" id="ARBA00022777"/>
    </source>
</evidence>
<dbReference type="EMBL" id="FNKD01000001">
    <property type="protein sequence ID" value="SDQ20189.1"/>
    <property type="molecule type" value="Genomic_DNA"/>
</dbReference>
<keyword evidence="8 13" id="KW-0547">Nucleotide-binding</keyword>
<dbReference type="Pfam" id="PF08544">
    <property type="entry name" value="GHMP_kinases_C"/>
    <property type="match status" value="1"/>
</dbReference>
<evidence type="ECO:0000256" key="10">
    <source>
        <dbReference type="ARBA" id="ARBA00022840"/>
    </source>
</evidence>
<dbReference type="InterPro" id="IPR006204">
    <property type="entry name" value="GHMP_kinase_N_dom"/>
</dbReference>
<dbReference type="Pfam" id="PF00288">
    <property type="entry name" value="GHMP_kinases_N"/>
    <property type="match status" value="1"/>
</dbReference>
<dbReference type="Proteomes" id="UP000199444">
    <property type="component" value="Unassembled WGS sequence"/>
</dbReference>
<evidence type="ECO:0000259" key="15">
    <source>
        <dbReference type="Pfam" id="PF08544"/>
    </source>
</evidence>
<dbReference type="PANTHER" id="PTHR20861:SF1">
    <property type="entry name" value="HOMOSERINE KINASE"/>
    <property type="match status" value="1"/>
</dbReference>
<dbReference type="GO" id="GO:0005524">
    <property type="term" value="F:ATP binding"/>
    <property type="evidence" value="ECO:0007669"/>
    <property type="project" value="UniProtKB-UniRule"/>
</dbReference>
<dbReference type="PANTHER" id="PTHR20861">
    <property type="entry name" value="HOMOSERINE/4-DIPHOSPHOCYTIDYL-2-C-METHYL-D-ERYTHRITOL KINASE"/>
    <property type="match status" value="1"/>
</dbReference>
<evidence type="ECO:0000256" key="5">
    <source>
        <dbReference type="ARBA" id="ARBA00022605"/>
    </source>
</evidence>
<evidence type="ECO:0000256" key="12">
    <source>
        <dbReference type="ARBA" id="ARBA00049954"/>
    </source>
</evidence>
<evidence type="ECO:0000256" key="2">
    <source>
        <dbReference type="ARBA" id="ARBA00007370"/>
    </source>
</evidence>
<evidence type="ECO:0000256" key="3">
    <source>
        <dbReference type="ARBA" id="ARBA00012078"/>
    </source>
</evidence>
<evidence type="ECO:0000256" key="4">
    <source>
        <dbReference type="ARBA" id="ARBA00017858"/>
    </source>
</evidence>
<dbReference type="SUPFAM" id="SSF55060">
    <property type="entry name" value="GHMP Kinase, C-terminal domain"/>
    <property type="match status" value="1"/>
</dbReference>
<dbReference type="PIRSF" id="PIRSF000676">
    <property type="entry name" value="Homoser_kin"/>
    <property type="match status" value="1"/>
</dbReference>
<comment type="catalytic activity">
    <reaction evidence="11 13">
        <text>L-homoserine + ATP = O-phospho-L-homoserine + ADP + H(+)</text>
        <dbReference type="Rhea" id="RHEA:13985"/>
        <dbReference type="ChEBI" id="CHEBI:15378"/>
        <dbReference type="ChEBI" id="CHEBI:30616"/>
        <dbReference type="ChEBI" id="CHEBI:57476"/>
        <dbReference type="ChEBI" id="CHEBI:57590"/>
        <dbReference type="ChEBI" id="CHEBI:456216"/>
        <dbReference type="EC" id="2.7.1.39"/>
    </reaction>
</comment>
<gene>
    <name evidence="13" type="primary">thrB</name>
    <name evidence="16" type="ORF">SAMN05216231_0921</name>
</gene>
<keyword evidence="5 13" id="KW-0028">Amino-acid biosynthesis</keyword>
<dbReference type="AlphaFoldDB" id="A0A1H0YYB6"/>
<dbReference type="InterPro" id="IPR013750">
    <property type="entry name" value="GHMP_kinase_C_dom"/>
</dbReference>
<feature type="domain" description="GHMP kinase C-terminal" evidence="15">
    <location>
        <begin position="201"/>
        <end position="275"/>
    </location>
</feature>
<dbReference type="GO" id="GO:0009088">
    <property type="term" value="P:threonine biosynthetic process"/>
    <property type="evidence" value="ECO:0007669"/>
    <property type="project" value="UniProtKB-UniRule"/>
</dbReference>
<evidence type="ECO:0000256" key="6">
    <source>
        <dbReference type="ARBA" id="ARBA00022679"/>
    </source>
</evidence>
<protein>
    <recommendedName>
        <fullName evidence="4 13">Homoserine kinase</fullName>
        <shortName evidence="13">HK</shortName>
        <shortName evidence="13">HSK</shortName>
        <ecNumber evidence="3 13">2.7.1.39</ecNumber>
    </recommendedName>
</protein>
<organism evidence="16 17">
    <name type="scientific">Virgibacillus salinus</name>
    <dbReference type="NCBI Taxonomy" id="553311"/>
    <lineage>
        <taxon>Bacteria</taxon>
        <taxon>Bacillati</taxon>
        <taxon>Bacillota</taxon>
        <taxon>Bacilli</taxon>
        <taxon>Bacillales</taxon>
        <taxon>Bacillaceae</taxon>
        <taxon>Virgibacillus</taxon>
    </lineage>
</organism>
<dbReference type="InterPro" id="IPR006203">
    <property type="entry name" value="GHMP_knse_ATP-bd_CS"/>
</dbReference>
<evidence type="ECO:0000256" key="1">
    <source>
        <dbReference type="ARBA" id="ARBA00005015"/>
    </source>
</evidence>
<dbReference type="HAMAP" id="MF_00384">
    <property type="entry name" value="Homoser_kinase"/>
    <property type="match status" value="1"/>
</dbReference>
<comment type="subcellular location">
    <subcellularLocation>
        <location evidence="13">Cytoplasm</location>
    </subcellularLocation>
</comment>
<name>A0A1H0YYB6_9BACI</name>
<evidence type="ECO:0000256" key="7">
    <source>
        <dbReference type="ARBA" id="ARBA00022697"/>
    </source>
</evidence>
<evidence type="ECO:0000256" key="11">
    <source>
        <dbReference type="ARBA" id="ARBA00049375"/>
    </source>
</evidence>
<dbReference type="Gene3D" id="3.30.230.10">
    <property type="match status" value="1"/>
</dbReference>
<dbReference type="PRINTS" id="PR00958">
    <property type="entry name" value="HOMSERKINASE"/>
</dbReference>
<sequence>MKQFKISIPASSANIGPGFDSAGLALNRFLTLDVTEQEEWEFEHKSHFLPSFTDYADHFIYKIAKQTADRHQKTLPGCKVTVASEIPLARGLGSSASAVLAGIELANQLCGLSLTGEQKLQYGTDIEGHPDNIAASLFGGVVVTATTQNNQVEYVRLTSLDLDVVVCIPDSELKTETARSVLPANFSRKNATSASAITNVMIAALLSGDYHVAGKMMENDLFHEPYRAELIPNYENIRRKAKAKGAYGTVISGAGPTMISFVPKGKGAYIREQMEAGLTGYTIAGLQIDQTGLQVN</sequence>
<dbReference type="EC" id="2.7.1.39" evidence="3 13"/>
<dbReference type="SUPFAM" id="SSF54211">
    <property type="entry name" value="Ribosomal protein S5 domain 2-like"/>
    <property type="match status" value="1"/>
</dbReference>
<evidence type="ECO:0000259" key="14">
    <source>
        <dbReference type="Pfam" id="PF00288"/>
    </source>
</evidence>
<dbReference type="Gene3D" id="3.30.70.890">
    <property type="entry name" value="GHMP kinase, C-terminal domain"/>
    <property type="match status" value="1"/>
</dbReference>
<dbReference type="InterPro" id="IPR000870">
    <property type="entry name" value="Homoserine_kinase"/>
</dbReference>
<evidence type="ECO:0000313" key="17">
    <source>
        <dbReference type="Proteomes" id="UP000199444"/>
    </source>
</evidence>
<keyword evidence="9 13" id="KW-0418">Kinase</keyword>
<keyword evidence="6 13" id="KW-0808">Transferase</keyword>
<keyword evidence="13" id="KW-0963">Cytoplasm</keyword>
<evidence type="ECO:0000256" key="13">
    <source>
        <dbReference type="HAMAP-Rule" id="MF_00384"/>
    </source>
</evidence>
<dbReference type="InterPro" id="IPR014721">
    <property type="entry name" value="Ribsml_uS5_D2-typ_fold_subgr"/>
</dbReference>
<feature type="binding site" evidence="13">
    <location>
        <begin position="87"/>
        <end position="97"/>
    </location>
    <ligand>
        <name>ATP</name>
        <dbReference type="ChEBI" id="CHEBI:30616"/>
    </ligand>
</feature>
<reference evidence="16 17" key="1">
    <citation type="submission" date="2016-10" db="EMBL/GenBank/DDBJ databases">
        <authorList>
            <person name="de Groot N.N."/>
        </authorList>
    </citation>
    <scope>NUCLEOTIDE SEQUENCE [LARGE SCALE GENOMIC DNA]</scope>
    <source>
        <strain evidence="16 17">CGMCC 1.10449</strain>
    </source>
</reference>
<proteinExistence type="inferred from homology"/>
<keyword evidence="7 13" id="KW-0791">Threonine biosynthesis</keyword>
<accession>A0A1H0YYB6</accession>
<dbReference type="InterPro" id="IPR020568">
    <property type="entry name" value="Ribosomal_Su5_D2-typ_SF"/>
</dbReference>
<dbReference type="GO" id="GO:0004413">
    <property type="term" value="F:homoserine kinase activity"/>
    <property type="evidence" value="ECO:0007669"/>
    <property type="project" value="UniProtKB-UniRule"/>
</dbReference>
<comment type="function">
    <text evidence="12 13">Catalyzes the ATP-dependent phosphorylation of L-homoserine to L-homoserine phosphate.</text>
</comment>
<evidence type="ECO:0000256" key="8">
    <source>
        <dbReference type="ARBA" id="ARBA00022741"/>
    </source>
</evidence>
<dbReference type="InterPro" id="IPR036554">
    <property type="entry name" value="GHMP_kinase_C_sf"/>
</dbReference>
<dbReference type="RefSeq" id="WP_092491761.1">
    <property type="nucleotide sequence ID" value="NZ_FNKD01000001.1"/>
</dbReference>
<comment type="similarity">
    <text evidence="2 13">Belongs to the GHMP kinase family. Homoserine kinase subfamily.</text>
</comment>